<accession>A0A1D3D0R9</accession>
<dbReference type="Proteomes" id="UP000095192">
    <property type="component" value="Unassembled WGS sequence"/>
</dbReference>
<feature type="region of interest" description="Disordered" evidence="1">
    <location>
        <begin position="487"/>
        <end position="509"/>
    </location>
</feature>
<keyword evidence="3" id="KW-1185">Reference proteome</keyword>
<gene>
    <name evidence="2" type="ORF">cyc_01294</name>
</gene>
<evidence type="ECO:0000313" key="3">
    <source>
        <dbReference type="Proteomes" id="UP000095192"/>
    </source>
</evidence>
<dbReference type="VEuPathDB" id="ToxoDB:cyc_01294"/>
<dbReference type="EMBL" id="JROU02001229">
    <property type="protein sequence ID" value="OEH77060.1"/>
    <property type="molecule type" value="Genomic_DNA"/>
</dbReference>
<dbReference type="InParanoid" id="A0A1D3D0R9"/>
<protein>
    <submittedName>
        <fullName evidence="2">Uncharacterized protein</fullName>
    </submittedName>
</protein>
<dbReference type="VEuPathDB" id="ToxoDB:LOC34618321"/>
<organism evidence="2 3">
    <name type="scientific">Cyclospora cayetanensis</name>
    <dbReference type="NCBI Taxonomy" id="88456"/>
    <lineage>
        <taxon>Eukaryota</taxon>
        <taxon>Sar</taxon>
        <taxon>Alveolata</taxon>
        <taxon>Apicomplexa</taxon>
        <taxon>Conoidasida</taxon>
        <taxon>Coccidia</taxon>
        <taxon>Eucoccidiorida</taxon>
        <taxon>Eimeriorina</taxon>
        <taxon>Eimeriidae</taxon>
        <taxon>Cyclospora</taxon>
    </lineage>
</organism>
<reference evidence="2 3" key="1">
    <citation type="journal article" date="2016" name="BMC Genomics">
        <title>Comparative genomics reveals Cyclospora cayetanensis possesses coccidia-like metabolism and invasion components but unique surface antigens.</title>
        <authorList>
            <person name="Liu S."/>
            <person name="Wang L."/>
            <person name="Zheng H."/>
            <person name="Xu Z."/>
            <person name="Roellig D.M."/>
            <person name="Li N."/>
            <person name="Frace M.A."/>
            <person name="Tang K."/>
            <person name="Arrowood M.J."/>
            <person name="Moss D.M."/>
            <person name="Zhang L."/>
            <person name="Feng Y."/>
            <person name="Xiao L."/>
        </authorList>
    </citation>
    <scope>NUCLEOTIDE SEQUENCE [LARGE SCALE GENOMIC DNA]</scope>
    <source>
        <strain evidence="2 3">CHN_HEN01</strain>
    </source>
</reference>
<proteinExistence type="predicted"/>
<feature type="region of interest" description="Disordered" evidence="1">
    <location>
        <begin position="327"/>
        <end position="348"/>
    </location>
</feature>
<comment type="caution">
    <text evidence="2">The sequence shown here is derived from an EMBL/GenBank/DDBJ whole genome shotgun (WGS) entry which is preliminary data.</text>
</comment>
<sequence length="583" mass="60292">MHADEAKNTRPAELEVAPQIEDPSVSVGGAPAEASSEAQPVAALDVSHLCIAAASATLAAAAVAPTHADSAVQDALETAVSAAESAPVAECHGNAAGVLARSAEDGGETAAGASNVAAVATIEIEEGAGRSSLVAAVDAADGHAPLGPPFMHAGAAPDENTDCIEANTAPATDLAPEENAAEHNGGAVPASASVSSDGLTSYADAVLFDRTEAAPVESQTPDAAAACQQWLNEPTREDCCTGALHPEASPEGPLLRLQHRTSGALEVAVEASAKAVAHAAASFAAATTAAMSFETAAADTAELWPKAAAEGVETAAVEQVGLESDIQPQQQSLESGSQQSAPQQLPAGEHQEGLLAQEQREPPHQLSVSENFLETTQKAAEQKQKKDYSRLWKIFGRQTDAGRLLFQLYGRGSQTRGAPCASRVAHALHSSTKTRVSPSVPLLLVQPQGEAAAAEHPAKGTASYRQRLVNIPTVGRRPSAVAAAKKKAERKGSCALAGAQGPSLPRRPLRKTLQQIVADTQRNGGSYQPMLLQRSDSWDREMQKDALARSFRMEACLTLPPKARLPSLTEGQRRELLSATHAA</sequence>
<evidence type="ECO:0000256" key="1">
    <source>
        <dbReference type="SAM" id="MobiDB-lite"/>
    </source>
</evidence>
<feature type="region of interest" description="Disordered" evidence="1">
    <location>
        <begin position="1"/>
        <end position="33"/>
    </location>
</feature>
<name>A0A1D3D0R9_9EIME</name>
<feature type="region of interest" description="Disordered" evidence="1">
    <location>
        <begin position="564"/>
        <end position="583"/>
    </location>
</feature>
<feature type="compositionally biased region" description="Low complexity" evidence="1">
    <location>
        <begin position="327"/>
        <end position="340"/>
    </location>
</feature>
<evidence type="ECO:0000313" key="2">
    <source>
        <dbReference type="EMBL" id="OEH77060.1"/>
    </source>
</evidence>
<feature type="region of interest" description="Disordered" evidence="1">
    <location>
        <begin position="519"/>
        <end position="538"/>
    </location>
</feature>
<feature type="compositionally biased region" description="Basic and acidic residues" evidence="1">
    <location>
        <begin position="1"/>
        <end position="13"/>
    </location>
</feature>
<dbReference type="AlphaFoldDB" id="A0A1D3D0R9"/>